<sequence length="780" mass="84139">MTPGSVFNPRAALGLMICPERIVPRLPAHSTQHRRRQTAVEPAIVQASEQEKPGFLSSQTENRICGSSFSARMGQPASCNMQAATCNMQPAACNLQPAACSLHPCVCLPLSVGVESGSLVARYPAAQQPSSPAESMLLSSYLPTYLRFELGPYCAQSCLGQVSDCANWHLLRPASQPASQLDFSGKEACSCKSCTAPIKAHAADGLTGRAPAFLRAMRCLDLRHPQGREEAVKRRGTIPVEIADPSETAWLSSSTQATTVLPNLGLELATIDGVRGILGSGPPRPGLGRLSRGDRRMLRRNEAKRYLSSSRRLQAAGCSSRPDISMLPPPRRMRVQSSLAGSLLRDELFSLALAGIEELGNGDRRRSGAANVSRVPACLREHSACYYCVLRTAPHTDCGRPLSCPVGNAPFLKSFCFCFWTESGAATALYTMFLDGISLGVAATVLISWTATWMARVKLEAASQTGRVDLDRQQACLPGVPTPTPTPPVRSNLSAPAETFEKGQGRLSPVRMEEHRPRHTEQLGPEPAHRIHLPEFGYAEIGESLAFQVCEIPTVKLSTLRGSRPAEMQPAWAGEVGPNPSSIRALFGPSREPPAKNLTANRGPQTSELRGHVKGIVIPGRLAGVQGGGIAHASLSLFDRAGHKVTGDTAKPICRQSQMEQQQRMGESTLDPFTDVLAHPSDRVTVSLDGHVREDSWDLRSPKSWSPGDVEKVVADHLRQAHQGEEGLDGRASIGRPLALIQQELVDTAGGLLLDFWTNDCGTRQTTELVSESLCRFRQP</sequence>
<feature type="region of interest" description="Disordered" evidence="1">
    <location>
        <begin position="478"/>
        <end position="505"/>
    </location>
</feature>
<dbReference type="InParanoid" id="A0A2P5IBK8"/>
<gene>
    <name evidence="2" type="ORF">DHEL01_v201690</name>
</gene>
<keyword evidence="3" id="KW-1185">Reference proteome</keyword>
<comment type="caution">
    <text evidence="2">The sequence shown here is derived from an EMBL/GenBank/DDBJ whole genome shotgun (WGS) entry which is preliminary data.</text>
</comment>
<dbReference type="AlphaFoldDB" id="A0A2P5IBK8"/>
<dbReference type="EMBL" id="MAVT02000081">
    <property type="protein sequence ID" value="POS79913.1"/>
    <property type="molecule type" value="Genomic_DNA"/>
</dbReference>
<proteinExistence type="predicted"/>
<organism evidence="2 3">
    <name type="scientific">Diaporthe helianthi</name>
    <dbReference type="NCBI Taxonomy" id="158607"/>
    <lineage>
        <taxon>Eukaryota</taxon>
        <taxon>Fungi</taxon>
        <taxon>Dikarya</taxon>
        <taxon>Ascomycota</taxon>
        <taxon>Pezizomycotina</taxon>
        <taxon>Sordariomycetes</taxon>
        <taxon>Sordariomycetidae</taxon>
        <taxon>Diaporthales</taxon>
        <taxon>Diaporthaceae</taxon>
        <taxon>Diaporthe</taxon>
    </lineage>
</organism>
<evidence type="ECO:0000313" key="2">
    <source>
        <dbReference type="EMBL" id="POS79913.1"/>
    </source>
</evidence>
<protein>
    <submittedName>
        <fullName evidence="2">Uncharacterized protein</fullName>
    </submittedName>
</protein>
<dbReference type="Proteomes" id="UP000094444">
    <property type="component" value="Unassembled WGS sequence"/>
</dbReference>
<evidence type="ECO:0000313" key="3">
    <source>
        <dbReference type="Proteomes" id="UP000094444"/>
    </source>
</evidence>
<name>A0A2P5IBK8_DIAHE</name>
<accession>A0A2P5IBK8</accession>
<reference evidence="2" key="1">
    <citation type="submission" date="2017-09" db="EMBL/GenBank/DDBJ databases">
        <title>Polyketide synthases of a Diaporthe helianthi virulent isolate.</title>
        <authorList>
            <person name="Baroncelli R."/>
        </authorList>
    </citation>
    <scope>NUCLEOTIDE SEQUENCE [LARGE SCALE GENOMIC DNA]</scope>
    <source>
        <strain evidence="2">7/96</strain>
    </source>
</reference>
<evidence type="ECO:0000256" key="1">
    <source>
        <dbReference type="SAM" id="MobiDB-lite"/>
    </source>
</evidence>